<dbReference type="Proteomes" id="UP000807504">
    <property type="component" value="Unassembled WGS sequence"/>
</dbReference>
<organism evidence="1 2">
    <name type="scientific">Argiope bruennichi</name>
    <name type="common">Wasp spider</name>
    <name type="synonym">Aranea bruennichi</name>
    <dbReference type="NCBI Taxonomy" id="94029"/>
    <lineage>
        <taxon>Eukaryota</taxon>
        <taxon>Metazoa</taxon>
        <taxon>Ecdysozoa</taxon>
        <taxon>Arthropoda</taxon>
        <taxon>Chelicerata</taxon>
        <taxon>Arachnida</taxon>
        <taxon>Araneae</taxon>
        <taxon>Araneomorphae</taxon>
        <taxon>Entelegynae</taxon>
        <taxon>Araneoidea</taxon>
        <taxon>Araneidae</taxon>
        <taxon>Argiope</taxon>
    </lineage>
</organism>
<keyword evidence="2" id="KW-1185">Reference proteome</keyword>
<evidence type="ECO:0000313" key="1">
    <source>
        <dbReference type="EMBL" id="KAF8789416.1"/>
    </source>
</evidence>
<sequence length="90" mass="10181">METWFDPQGGEHVRTKITTVLRRHIGSSAGYAVQNDPGTVRACFQEQMTVVLIEQARIETHPSERFCDSGCNQHTVVARTTSFRLSKCRD</sequence>
<reference evidence="1" key="1">
    <citation type="journal article" date="2020" name="bioRxiv">
        <title>Chromosome-level reference genome of the European wasp spider Argiope bruennichi: a resource for studies on range expansion and evolutionary adaptation.</title>
        <authorList>
            <person name="Sheffer M.M."/>
            <person name="Hoppe A."/>
            <person name="Krehenwinkel H."/>
            <person name="Uhl G."/>
            <person name="Kuss A.W."/>
            <person name="Jensen L."/>
            <person name="Jensen C."/>
            <person name="Gillespie R.G."/>
            <person name="Hoff K.J."/>
            <person name="Prost S."/>
        </authorList>
    </citation>
    <scope>NUCLEOTIDE SEQUENCE</scope>
</reference>
<reference evidence="1" key="2">
    <citation type="submission" date="2020-06" db="EMBL/GenBank/DDBJ databases">
        <authorList>
            <person name="Sheffer M."/>
        </authorList>
    </citation>
    <scope>NUCLEOTIDE SEQUENCE</scope>
</reference>
<dbReference type="EMBL" id="JABXBU010000012">
    <property type="protein sequence ID" value="KAF8789416.1"/>
    <property type="molecule type" value="Genomic_DNA"/>
</dbReference>
<gene>
    <name evidence="1" type="ORF">HNY73_007354</name>
</gene>
<protein>
    <submittedName>
        <fullName evidence="1">Uncharacterized protein</fullName>
    </submittedName>
</protein>
<name>A0A8T0FE92_ARGBR</name>
<accession>A0A8T0FE92</accession>
<evidence type="ECO:0000313" key="2">
    <source>
        <dbReference type="Proteomes" id="UP000807504"/>
    </source>
</evidence>
<dbReference type="AlphaFoldDB" id="A0A8T0FE92"/>
<comment type="caution">
    <text evidence="1">The sequence shown here is derived from an EMBL/GenBank/DDBJ whole genome shotgun (WGS) entry which is preliminary data.</text>
</comment>
<proteinExistence type="predicted"/>